<name>A0A9P4KFA0_9PLEO</name>
<feature type="transmembrane region" description="Helical" evidence="6">
    <location>
        <begin position="336"/>
        <end position="358"/>
    </location>
</feature>
<dbReference type="InterPro" id="IPR013057">
    <property type="entry name" value="AA_transpt_TM"/>
</dbReference>
<keyword evidence="4 6" id="KW-1133">Transmembrane helix</keyword>
<feature type="transmembrane region" description="Helical" evidence="6">
    <location>
        <begin position="88"/>
        <end position="104"/>
    </location>
</feature>
<evidence type="ECO:0000259" key="7">
    <source>
        <dbReference type="Pfam" id="PF01490"/>
    </source>
</evidence>
<dbReference type="GO" id="GO:0015179">
    <property type="term" value="F:L-amino acid transmembrane transporter activity"/>
    <property type="evidence" value="ECO:0007669"/>
    <property type="project" value="TreeGrafter"/>
</dbReference>
<feature type="transmembrane region" description="Helical" evidence="6">
    <location>
        <begin position="20"/>
        <end position="40"/>
    </location>
</feature>
<accession>A0A9P4KFA0</accession>
<feature type="transmembrane region" description="Helical" evidence="6">
    <location>
        <begin position="188"/>
        <end position="210"/>
    </location>
</feature>
<dbReference type="OrthoDB" id="294730at2759"/>
<feature type="transmembrane region" description="Helical" evidence="6">
    <location>
        <begin position="230"/>
        <end position="255"/>
    </location>
</feature>
<comment type="similarity">
    <text evidence="2">Belongs to the amino acid/polyamine transporter 2 family.</text>
</comment>
<dbReference type="Pfam" id="PF01490">
    <property type="entry name" value="Aa_trans"/>
    <property type="match status" value="1"/>
</dbReference>
<feature type="transmembrane region" description="Helical" evidence="6">
    <location>
        <begin position="300"/>
        <end position="324"/>
    </location>
</feature>
<dbReference type="GO" id="GO:0016020">
    <property type="term" value="C:membrane"/>
    <property type="evidence" value="ECO:0007669"/>
    <property type="project" value="UniProtKB-SubCell"/>
</dbReference>
<feature type="transmembrane region" description="Helical" evidence="6">
    <location>
        <begin position="61"/>
        <end position="82"/>
    </location>
</feature>
<proteinExistence type="inferred from homology"/>
<evidence type="ECO:0000256" key="2">
    <source>
        <dbReference type="ARBA" id="ARBA00008066"/>
    </source>
</evidence>
<organism evidence="8 9">
    <name type="scientific">Lojkania enalia</name>
    <dbReference type="NCBI Taxonomy" id="147567"/>
    <lineage>
        <taxon>Eukaryota</taxon>
        <taxon>Fungi</taxon>
        <taxon>Dikarya</taxon>
        <taxon>Ascomycota</taxon>
        <taxon>Pezizomycotina</taxon>
        <taxon>Dothideomycetes</taxon>
        <taxon>Pleosporomycetidae</taxon>
        <taxon>Pleosporales</taxon>
        <taxon>Pleosporales incertae sedis</taxon>
        <taxon>Lojkania</taxon>
    </lineage>
</organism>
<dbReference type="Proteomes" id="UP000800093">
    <property type="component" value="Unassembled WGS sequence"/>
</dbReference>
<protein>
    <recommendedName>
        <fullName evidence="7">Amino acid transporter transmembrane domain-containing protein</fullName>
    </recommendedName>
</protein>
<dbReference type="AlphaFoldDB" id="A0A9P4KFA0"/>
<dbReference type="PANTHER" id="PTHR22950">
    <property type="entry name" value="AMINO ACID TRANSPORTER"/>
    <property type="match status" value="1"/>
</dbReference>
<evidence type="ECO:0000256" key="1">
    <source>
        <dbReference type="ARBA" id="ARBA00004141"/>
    </source>
</evidence>
<evidence type="ECO:0000256" key="4">
    <source>
        <dbReference type="ARBA" id="ARBA00022989"/>
    </source>
</evidence>
<comment type="caution">
    <text evidence="8">The sequence shown here is derived from an EMBL/GenBank/DDBJ whole genome shotgun (WGS) entry which is preliminary data.</text>
</comment>
<evidence type="ECO:0000256" key="3">
    <source>
        <dbReference type="ARBA" id="ARBA00022692"/>
    </source>
</evidence>
<keyword evidence="3 6" id="KW-0812">Transmembrane</keyword>
<evidence type="ECO:0000313" key="9">
    <source>
        <dbReference type="Proteomes" id="UP000800093"/>
    </source>
</evidence>
<comment type="subcellular location">
    <subcellularLocation>
        <location evidence="1">Membrane</location>
        <topology evidence="1">Multi-pass membrane protein</topology>
    </subcellularLocation>
</comment>
<feature type="domain" description="Amino acid transporter transmembrane" evidence="7">
    <location>
        <begin position="2"/>
        <end position="358"/>
    </location>
</feature>
<sequence length="367" mass="39454">MSLGVLALPQAVAVMRLIPGLLIILILSILAGYTGLASFADARGIIGGTFGSRLVAVSQCLLLIFIMVAHILSFSIALNVIIDHSQCTVIFMILGSIVCFILGLPRTLKGVSFLSIFSCISIITAVTVITVALGISNPDAGDIKIVQAHLSTTTYLNPVMNIILAFSGHVAFFGLISKMKQPRDFPKLLVAMQTLAVTFYTIIAAVICYFADSLISSPALDSASPLVRKIGFGIALPTMVIAGVIYGSVVSKFIYLRLWKGTNVVHEKTVKSVESWVAICAITWFVAWVIAEAIPKLNLLLGLIGALFGSWFSYSIPTVLWLYMNYQNWTKNRRNLSIALLNASFLVLGIGICISGLYSSGYALAHG</sequence>
<keyword evidence="9" id="KW-1185">Reference proteome</keyword>
<gene>
    <name evidence="8" type="ORF">CC78DRAFT_552304</name>
</gene>
<feature type="transmembrane region" description="Helical" evidence="6">
    <location>
        <begin position="155"/>
        <end position="176"/>
    </location>
</feature>
<feature type="transmembrane region" description="Helical" evidence="6">
    <location>
        <begin position="111"/>
        <end position="135"/>
    </location>
</feature>
<feature type="transmembrane region" description="Helical" evidence="6">
    <location>
        <begin position="276"/>
        <end position="294"/>
    </location>
</feature>
<keyword evidence="5 6" id="KW-0472">Membrane</keyword>
<evidence type="ECO:0000256" key="6">
    <source>
        <dbReference type="SAM" id="Phobius"/>
    </source>
</evidence>
<evidence type="ECO:0000256" key="5">
    <source>
        <dbReference type="ARBA" id="ARBA00023136"/>
    </source>
</evidence>
<reference evidence="9" key="1">
    <citation type="journal article" date="2020" name="Stud. Mycol.">
        <title>101 Dothideomycetes genomes: A test case for predicting lifestyles and emergence of pathogens.</title>
        <authorList>
            <person name="Haridas S."/>
            <person name="Albert R."/>
            <person name="Binder M."/>
            <person name="Bloem J."/>
            <person name="LaButti K."/>
            <person name="Salamov A."/>
            <person name="Andreopoulos B."/>
            <person name="Baker S."/>
            <person name="Barry K."/>
            <person name="Bills G."/>
            <person name="Bluhm B."/>
            <person name="Cannon C."/>
            <person name="Castanera R."/>
            <person name="Culley D."/>
            <person name="Daum C."/>
            <person name="Ezra D."/>
            <person name="Gonzalez J."/>
            <person name="Henrissat B."/>
            <person name="Kuo A."/>
            <person name="Liang C."/>
            <person name="Lipzen A."/>
            <person name="Lutzoni F."/>
            <person name="Magnuson J."/>
            <person name="Mondo S."/>
            <person name="Nolan M."/>
            <person name="Ohm R."/>
            <person name="Pangilinan J."/>
            <person name="Park H.-J."/>
            <person name="Ramirez L."/>
            <person name="Alfaro M."/>
            <person name="Sun H."/>
            <person name="Tritt A."/>
            <person name="Yoshinaga Y."/>
            <person name="Zwiers L.-H."/>
            <person name="Turgeon B."/>
            <person name="Goodwin S."/>
            <person name="Spatafora J."/>
            <person name="Crous P."/>
            <person name="Grigoriev I."/>
        </authorList>
    </citation>
    <scope>NUCLEOTIDE SEQUENCE [LARGE SCALE GENOMIC DNA]</scope>
    <source>
        <strain evidence="9">CBS 304.66</strain>
    </source>
</reference>
<evidence type="ECO:0000313" key="8">
    <source>
        <dbReference type="EMBL" id="KAF2266613.1"/>
    </source>
</evidence>
<dbReference type="PANTHER" id="PTHR22950:SF668">
    <property type="entry name" value="AMINO ACID TRANSPORTER (EUROFUNG)"/>
    <property type="match status" value="1"/>
</dbReference>
<dbReference type="EMBL" id="ML986596">
    <property type="protein sequence ID" value="KAF2266613.1"/>
    <property type="molecule type" value="Genomic_DNA"/>
</dbReference>